<dbReference type="InterPro" id="IPR003163">
    <property type="entry name" value="Tscrpt_reg_HTH_APSES-type"/>
</dbReference>
<comment type="caution">
    <text evidence="3">The sequence shown here is derived from an EMBL/GenBank/DDBJ whole genome shotgun (WGS) entry which is preliminary data.</text>
</comment>
<dbReference type="GO" id="GO:0044820">
    <property type="term" value="P:mitotic telomere tethering at nuclear periphery"/>
    <property type="evidence" value="ECO:0007669"/>
    <property type="project" value="TreeGrafter"/>
</dbReference>
<dbReference type="OrthoDB" id="5346159at2759"/>
<dbReference type="GeneID" id="19894011"/>
<dbReference type="InterPro" id="IPR036887">
    <property type="entry name" value="HTH_APSES_sf"/>
</dbReference>
<dbReference type="OMA" id="YRTRFED"/>
<dbReference type="eggNOG" id="ENOG502S0ET">
    <property type="taxonomic scope" value="Eukaryota"/>
</dbReference>
<dbReference type="GO" id="GO:0070197">
    <property type="term" value="P:meiotic attachment of telomere to nuclear envelope"/>
    <property type="evidence" value="ECO:0007669"/>
    <property type="project" value="InterPro"/>
</dbReference>
<feature type="region of interest" description="Disordered" evidence="1">
    <location>
        <begin position="191"/>
        <end position="221"/>
    </location>
</feature>
<evidence type="ECO:0000313" key="4">
    <source>
        <dbReference type="Proteomes" id="UP000011958"/>
    </source>
</evidence>
<dbReference type="STRING" id="1069680.M7PBP7"/>
<dbReference type="SUPFAM" id="SSF54616">
    <property type="entry name" value="DNA-binding domain of Mlu1-box binding protein MBP1"/>
    <property type="match status" value="1"/>
</dbReference>
<dbReference type="VEuPathDB" id="FungiDB:PNEG_00313"/>
<dbReference type="GO" id="GO:1990862">
    <property type="term" value="C:nuclear membrane complex Bqt3-Bqt4"/>
    <property type="evidence" value="ECO:0007669"/>
    <property type="project" value="InterPro"/>
</dbReference>
<evidence type="ECO:0000313" key="3">
    <source>
        <dbReference type="EMBL" id="EMR11285.1"/>
    </source>
</evidence>
<name>M7PBP7_PNEMU</name>
<proteinExistence type="predicted"/>
<dbReference type="RefSeq" id="XP_007872187.1">
    <property type="nucleotide sequence ID" value="XM_007873996.1"/>
</dbReference>
<dbReference type="Proteomes" id="UP000011958">
    <property type="component" value="Unassembled WGS sequence"/>
</dbReference>
<keyword evidence="4" id="KW-1185">Reference proteome</keyword>
<sequence>MRNLPEKNKFIGKIKKSIIVKQCKVYRTRFEDNTCMDFVLLPVFISEKNNSNFIVLMKHDKDYINATSMFRFAFPSATKAQERLELDNYVKHLHSATSNLYVSGIWVTFDDALLLADDYGIRSWIKALINASENSNDIASPIKNLSPETIRKYIQSSVGPVSNLDSSISSDINSPFSCEIPFQKSRVKSASPEKKILRSPRKGNSEIPLKSTKSTLSPTLSTSNLNIPRISKKRPLELSGPDDFVPIKRSKIEQLEKEVVIERKRVKTLIALAFSLGISATLPYIL</sequence>
<dbReference type="PANTHER" id="PTHR38044:SF1">
    <property type="entry name" value="BOUQUET FORMATION PROTEIN 4"/>
    <property type="match status" value="1"/>
</dbReference>
<accession>M7PBP7</accession>
<dbReference type="Gene3D" id="3.10.260.10">
    <property type="entry name" value="Transcription regulator HTH, APSES-type DNA-binding domain"/>
    <property type="match status" value="1"/>
</dbReference>
<dbReference type="PROSITE" id="PS51299">
    <property type="entry name" value="HTH_APSES"/>
    <property type="match status" value="1"/>
</dbReference>
<dbReference type="HOGENOM" id="CLU_973590_0_0_1"/>
<dbReference type="AlphaFoldDB" id="M7PBP7"/>
<dbReference type="GO" id="GO:0003677">
    <property type="term" value="F:DNA binding"/>
    <property type="evidence" value="ECO:0007669"/>
    <property type="project" value="InterPro"/>
</dbReference>
<dbReference type="PANTHER" id="PTHR38044">
    <property type="entry name" value="BOUQUET FORMATION PROTEIN 4"/>
    <property type="match status" value="1"/>
</dbReference>
<evidence type="ECO:0000256" key="1">
    <source>
        <dbReference type="SAM" id="MobiDB-lite"/>
    </source>
</evidence>
<feature type="domain" description="HTH APSES-type" evidence="2">
    <location>
        <begin position="30"/>
        <end position="141"/>
    </location>
</feature>
<gene>
    <name evidence="3" type="ORF">PNEG_00313</name>
</gene>
<dbReference type="EMBL" id="AFWA02000001">
    <property type="protein sequence ID" value="EMR11285.1"/>
    <property type="molecule type" value="Genomic_DNA"/>
</dbReference>
<protein>
    <recommendedName>
        <fullName evidence="2">HTH APSES-type domain-containing protein</fullName>
    </recommendedName>
</protein>
<evidence type="ECO:0000259" key="2">
    <source>
        <dbReference type="PROSITE" id="PS51299"/>
    </source>
</evidence>
<reference evidence="4" key="1">
    <citation type="journal article" date="2016" name="Nat. Commun.">
        <title>Genome analysis of three Pneumocystis species reveals adaptation mechanisms to life exclusively in mammalian hosts.</title>
        <authorList>
            <person name="Ma L."/>
            <person name="Chen Z."/>
            <person name="Huang D.W."/>
            <person name="Kutty G."/>
            <person name="Ishihara M."/>
            <person name="Wang H."/>
            <person name="Abouelleil A."/>
            <person name="Bishop L."/>
            <person name="Davey E."/>
            <person name="Deng R."/>
            <person name="Deng X."/>
            <person name="Fan L."/>
            <person name="Fantoni G."/>
            <person name="Fitzgerald M."/>
            <person name="Gogineni E."/>
            <person name="Goldberg J.M."/>
            <person name="Handley G."/>
            <person name="Hu X."/>
            <person name="Huber C."/>
            <person name="Jiao X."/>
            <person name="Jones K."/>
            <person name="Levin J.Z."/>
            <person name="Liu Y."/>
            <person name="Macdonald P."/>
            <person name="Melnikov A."/>
            <person name="Raley C."/>
            <person name="Sassi M."/>
            <person name="Sherman B.T."/>
            <person name="Song X."/>
            <person name="Sykes S."/>
            <person name="Tran B."/>
            <person name="Walsh L."/>
            <person name="Xia Y."/>
            <person name="Yang J."/>
            <person name="Young S."/>
            <person name="Zeng Q."/>
            <person name="Zheng X."/>
            <person name="Stephens R."/>
            <person name="Nusbaum C."/>
            <person name="Birren B.W."/>
            <person name="Azadi P."/>
            <person name="Lempicki R.A."/>
            <person name="Cuomo C.A."/>
            <person name="Kovacs J.A."/>
        </authorList>
    </citation>
    <scope>NUCLEOTIDE SEQUENCE [LARGE SCALE GENOMIC DNA]</scope>
    <source>
        <strain evidence="4">B123</strain>
    </source>
</reference>
<organism evidence="3 4">
    <name type="scientific">Pneumocystis murina (strain B123)</name>
    <name type="common">Mouse pneumocystis pneumonia agent</name>
    <name type="synonym">Pneumocystis carinii f. sp. muris</name>
    <dbReference type="NCBI Taxonomy" id="1069680"/>
    <lineage>
        <taxon>Eukaryota</taxon>
        <taxon>Fungi</taxon>
        <taxon>Dikarya</taxon>
        <taxon>Ascomycota</taxon>
        <taxon>Taphrinomycotina</taxon>
        <taxon>Pneumocystomycetes</taxon>
        <taxon>Pneumocystaceae</taxon>
        <taxon>Pneumocystis</taxon>
    </lineage>
</organism>
<feature type="compositionally biased region" description="Low complexity" evidence="1">
    <location>
        <begin position="208"/>
        <end position="221"/>
    </location>
</feature>
<dbReference type="InterPro" id="IPR037548">
    <property type="entry name" value="Bqt4"/>
</dbReference>